<sequence length="290" mass="33356">MEIFRKIVIMIIMFLIAHSVFKAQESMRYFEELVEREEDLRLLSMSDNGKWIAWQSMYESRPSELKIASVNGSTPMITEAGARLWQFIGGDKIIYMLGSDAKYRNLSSQKVLTFSDVRRSGYSKYLDKVCIHHDDKSFNRLDFYDQDMNIVQSFFHVRRVVEVKNDVMILRKNGAEDELIKYNGKEEIAIFKSPSQIYSVSDSGMQSGGWLVRVQGEKGLKMFYVSPDLSSTELSYDSKNQFDGIQQDPSPVGDAVLLNLETKRSRKMGWWTSGTGRILILKTTLGMVKK</sequence>
<evidence type="ECO:0008006" key="3">
    <source>
        <dbReference type="Google" id="ProtNLM"/>
    </source>
</evidence>
<dbReference type="AlphaFoldDB" id="A0A381FQH2"/>
<organism evidence="1 2">
    <name type="scientific">Chryseobacterium indoltheticum</name>
    <dbReference type="NCBI Taxonomy" id="254"/>
    <lineage>
        <taxon>Bacteria</taxon>
        <taxon>Pseudomonadati</taxon>
        <taxon>Bacteroidota</taxon>
        <taxon>Flavobacteriia</taxon>
        <taxon>Flavobacteriales</taxon>
        <taxon>Weeksellaceae</taxon>
        <taxon>Chryseobacterium group</taxon>
        <taxon>Chryseobacterium</taxon>
    </lineage>
</organism>
<dbReference type="EMBL" id="UFVR01000004">
    <property type="protein sequence ID" value="SUX48808.1"/>
    <property type="molecule type" value="Genomic_DNA"/>
</dbReference>
<evidence type="ECO:0000313" key="2">
    <source>
        <dbReference type="Proteomes" id="UP000254282"/>
    </source>
</evidence>
<gene>
    <name evidence="1" type="ORF">NCTC13532_04419</name>
</gene>
<name>A0A381FQH2_9FLAO</name>
<evidence type="ECO:0000313" key="1">
    <source>
        <dbReference type="EMBL" id="SUX48808.1"/>
    </source>
</evidence>
<dbReference type="Proteomes" id="UP000254282">
    <property type="component" value="Unassembled WGS sequence"/>
</dbReference>
<protein>
    <recommendedName>
        <fullName evidence="3">S9 family peptidase</fullName>
    </recommendedName>
</protein>
<accession>A0A381FQH2</accession>
<reference evidence="1 2" key="1">
    <citation type="submission" date="2018-06" db="EMBL/GenBank/DDBJ databases">
        <authorList>
            <consortium name="Pathogen Informatics"/>
            <person name="Doyle S."/>
        </authorList>
    </citation>
    <scope>NUCLEOTIDE SEQUENCE [LARGE SCALE GENOMIC DNA]</scope>
    <source>
        <strain evidence="1 2">NCTC13532</strain>
    </source>
</reference>
<proteinExistence type="predicted"/>